<dbReference type="Proteomes" id="UP001270362">
    <property type="component" value="Unassembled WGS sequence"/>
</dbReference>
<name>A0AAE1CG00_9PEZI</name>
<evidence type="ECO:0000313" key="3">
    <source>
        <dbReference type="Proteomes" id="UP001270362"/>
    </source>
</evidence>
<feature type="region of interest" description="Disordered" evidence="1">
    <location>
        <begin position="143"/>
        <end position="177"/>
    </location>
</feature>
<proteinExistence type="predicted"/>
<comment type="caution">
    <text evidence="2">The sequence shown here is derived from an EMBL/GenBank/DDBJ whole genome shotgun (WGS) entry which is preliminary data.</text>
</comment>
<keyword evidence="3" id="KW-1185">Reference proteome</keyword>
<evidence type="ECO:0000313" key="2">
    <source>
        <dbReference type="EMBL" id="KAK3692813.1"/>
    </source>
</evidence>
<accession>A0AAE1CG00</accession>
<organism evidence="2 3">
    <name type="scientific">Podospora appendiculata</name>
    <dbReference type="NCBI Taxonomy" id="314037"/>
    <lineage>
        <taxon>Eukaryota</taxon>
        <taxon>Fungi</taxon>
        <taxon>Dikarya</taxon>
        <taxon>Ascomycota</taxon>
        <taxon>Pezizomycotina</taxon>
        <taxon>Sordariomycetes</taxon>
        <taxon>Sordariomycetidae</taxon>
        <taxon>Sordariales</taxon>
        <taxon>Podosporaceae</taxon>
        <taxon>Podospora</taxon>
    </lineage>
</organism>
<sequence>MVNRALTLPRRIDLDVRFVDSLAQFITLRRGTAFNELYKRLGLEPSSGNILKRDLKAYLHHSPFSVLLDETNSNDHSKTKLSMVRAAFHLLSSEGWGSRYFGPDKHPTLVWPKESTLITLHFVTLLHKVVYGVKSLVRTQDRNERRQWGGGKHDAHELARPSTRATPSGTKITPPPKTGQDSRILFDFLVDNVTRAKKRKRDESDSDVAYEVEVPAGADLTYCINVKDKGDGGSLSPPAVYRHSDDFITRGAYSYLRLSLEAAGHAPAFEIPAPGGTKTITDESDWEQAVLAIYNRERSYGQVEVNVFI</sequence>
<protein>
    <submittedName>
        <fullName evidence="2">Uncharacterized protein</fullName>
    </submittedName>
</protein>
<feature type="compositionally biased region" description="Basic and acidic residues" evidence="1">
    <location>
        <begin position="143"/>
        <end position="159"/>
    </location>
</feature>
<gene>
    <name evidence="2" type="ORF">B0T22DRAFT_436054</name>
</gene>
<reference evidence="2" key="1">
    <citation type="journal article" date="2023" name="Mol. Phylogenet. Evol.">
        <title>Genome-scale phylogeny and comparative genomics of the fungal order Sordariales.</title>
        <authorList>
            <person name="Hensen N."/>
            <person name="Bonometti L."/>
            <person name="Westerberg I."/>
            <person name="Brannstrom I.O."/>
            <person name="Guillou S."/>
            <person name="Cros-Aarteil S."/>
            <person name="Calhoun S."/>
            <person name="Haridas S."/>
            <person name="Kuo A."/>
            <person name="Mondo S."/>
            <person name="Pangilinan J."/>
            <person name="Riley R."/>
            <person name="LaButti K."/>
            <person name="Andreopoulos B."/>
            <person name="Lipzen A."/>
            <person name="Chen C."/>
            <person name="Yan M."/>
            <person name="Daum C."/>
            <person name="Ng V."/>
            <person name="Clum A."/>
            <person name="Steindorff A."/>
            <person name="Ohm R.A."/>
            <person name="Martin F."/>
            <person name="Silar P."/>
            <person name="Natvig D.O."/>
            <person name="Lalanne C."/>
            <person name="Gautier V."/>
            <person name="Ament-Velasquez S.L."/>
            <person name="Kruys A."/>
            <person name="Hutchinson M.I."/>
            <person name="Powell A.J."/>
            <person name="Barry K."/>
            <person name="Miller A.N."/>
            <person name="Grigoriev I.V."/>
            <person name="Debuchy R."/>
            <person name="Gladieux P."/>
            <person name="Hiltunen Thoren M."/>
            <person name="Johannesson H."/>
        </authorList>
    </citation>
    <scope>NUCLEOTIDE SEQUENCE</scope>
    <source>
        <strain evidence="2">CBS 314.62</strain>
    </source>
</reference>
<dbReference type="AlphaFoldDB" id="A0AAE1CG00"/>
<dbReference type="EMBL" id="JAULSO010000001">
    <property type="protein sequence ID" value="KAK3692813.1"/>
    <property type="molecule type" value="Genomic_DNA"/>
</dbReference>
<evidence type="ECO:0000256" key="1">
    <source>
        <dbReference type="SAM" id="MobiDB-lite"/>
    </source>
</evidence>
<reference evidence="2" key="2">
    <citation type="submission" date="2023-06" db="EMBL/GenBank/DDBJ databases">
        <authorList>
            <consortium name="Lawrence Berkeley National Laboratory"/>
            <person name="Haridas S."/>
            <person name="Hensen N."/>
            <person name="Bonometti L."/>
            <person name="Westerberg I."/>
            <person name="Brannstrom I.O."/>
            <person name="Guillou S."/>
            <person name="Cros-Aarteil S."/>
            <person name="Calhoun S."/>
            <person name="Kuo A."/>
            <person name="Mondo S."/>
            <person name="Pangilinan J."/>
            <person name="Riley R."/>
            <person name="Labutti K."/>
            <person name="Andreopoulos B."/>
            <person name="Lipzen A."/>
            <person name="Chen C."/>
            <person name="Yanf M."/>
            <person name="Daum C."/>
            <person name="Ng V."/>
            <person name="Clum A."/>
            <person name="Steindorff A."/>
            <person name="Ohm R."/>
            <person name="Martin F."/>
            <person name="Silar P."/>
            <person name="Natvig D."/>
            <person name="Lalanne C."/>
            <person name="Gautier V."/>
            <person name="Ament-Velasquez S.L."/>
            <person name="Kruys A."/>
            <person name="Hutchinson M.I."/>
            <person name="Powell A.J."/>
            <person name="Barry K."/>
            <person name="Miller A.N."/>
            <person name="Grigoriev I.V."/>
            <person name="Debuchy R."/>
            <person name="Gladieux P."/>
            <person name="Thoren M.H."/>
            <person name="Johannesson H."/>
        </authorList>
    </citation>
    <scope>NUCLEOTIDE SEQUENCE</scope>
    <source>
        <strain evidence="2">CBS 314.62</strain>
    </source>
</reference>